<dbReference type="Proteomes" id="UP000237000">
    <property type="component" value="Unassembled WGS sequence"/>
</dbReference>
<evidence type="ECO:0000313" key="3">
    <source>
        <dbReference type="Proteomes" id="UP000237000"/>
    </source>
</evidence>
<dbReference type="EMBL" id="JXTC01000389">
    <property type="protein sequence ID" value="PON58156.1"/>
    <property type="molecule type" value="Genomic_DNA"/>
</dbReference>
<accession>A0A2P5CAQ9</accession>
<feature type="region of interest" description="Disordered" evidence="1">
    <location>
        <begin position="41"/>
        <end position="62"/>
    </location>
</feature>
<proteinExistence type="predicted"/>
<protein>
    <submittedName>
        <fullName evidence="2">Uncharacterized protein</fullName>
    </submittedName>
</protein>
<comment type="caution">
    <text evidence="2">The sequence shown here is derived from an EMBL/GenBank/DDBJ whole genome shotgun (WGS) entry which is preliminary data.</text>
</comment>
<name>A0A2P5CAQ9_TREOI</name>
<dbReference type="InParanoid" id="A0A2P5CAQ9"/>
<gene>
    <name evidence="2" type="ORF">TorRG33x02_291820</name>
</gene>
<sequence length="62" mass="7095">MEVKEDKDLGLVEETGKLRKKYHNVQSKKEKLCLVRYVPSSSLSSKTDEEDQSSLNRIGQVI</sequence>
<reference evidence="3" key="1">
    <citation type="submission" date="2016-06" db="EMBL/GenBank/DDBJ databases">
        <title>Parallel loss of symbiosis genes in relatives of nitrogen-fixing non-legume Parasponia.</title>
        <authorList>
            <person name="Van Velzen R."/>
            <person name="Holmer R."/>
            <person name="Bu F."/>
            <person name="Rutten L."/>
            <person name="Van Zeijl A."/>
            <person name="Liu W."/>
            <person name="Santuari L."/>
            <person name="Cao Q."/>
            <person name="Sharma T."/>
            <person name="Shen D."/>
            <person name="Roswanjaya Y."/>
            <person name="Wardhani T."/>
            <person name="Kalhor M.S."/>
            <person name="Jansen J."/>
            <person name="Van den Hoogen J."/>
            <person name="Gungor B."/>
            <person name="Hartog M."/>
            <person name="Hontelez J."/>
            <person name="Verver J."/>
            <person name="Yang W.-C."/>
            <person name="Schijlen E."/>
            <person name="Repin R."/>
            <person name="Schilthuizen M."/>
            <person name="Schranz E."/>
            <person name="Heidstra R."/>
            <person name="Miyata K."/>
            <person name="Fedorova E."/>
            <person name="Kohlen W."/>
            <person name="Bisseling T."/>
            <person name="Smit S."/>
            <person name="Geurts R."/>
        </authorList>
    </citation>
    <scope>NUCLEOTIDE SEQUENCE [LARGE SCALE GENOMIC DNA]</scope>
    <source>
        <strain evidence="3">cv. RG33-2</strain>
    </source>
</reference>
<evidence type="ECO:0000313" key="2">
    <source>
        <dbReference type="EMBL" id="PON58156.1"/>
    </source>
</evidence>
<dbReference type="AlphaFoldDB" id="A0A2P5CAQ9"/>
<organism evidence="2 3">
    <name type="scientific">Trema orientale</name>
    <name type="common">Charcoal tree</name>
    <name type="synonym">Celtis orientalis</name>
    <dbReference type="NCBI Taxonomy" id="63057"/>
    <lineage>
        <taxon>Eukaryota</taxon>
        <taxon>Viridiplantae</taxon>
        <taxon>Streptophyta</taxon>
        <taxon>Embryophyta</taxon>
        <taxon>Tracheophyta</taxon>
        <taxon>Spermatophyta</taxon>
        <taxon>Magnoliopsida</taxon>
        <taxon>eudicotyledons</taxon>
        <taxon>Gunneridae</taxon>
        <taxon>Pentapetalae</taxon>
        <taxon>rosids</taxon>
        <taxon>fabids</taxon>
        <taxon>Rosales</taxon>
        <taxon>Cannabaceae</taxon>
        <taxon>Trema</taxon>
    </lineage>
</organism>
<keyword evidence="3" id="KW-1185">Reference proteome</keyword>
<dbReference type="OrthoDB" id="783438at2759"/>
<feature type="compositionally biased region" description="Polar residues" evidence="1">
    <location>
        <begin position="53"/>
        <end position="62"/>
    </location>
</feature>
<evidence type="ECO:0000256" key="1">
    <source>
        <dbReference type="SAM" id="MobiDB-lite"/>
    </source>
</evidence>